<proteinExistence type="predicted"/>
<feature type="compositionally biased region" description="Basic and acidic residues" evidence="1">
    <location>
        <begin position="382"/>
        <end position="392"/>
    </location>
</feature>
<accession>A0AAD3CGX4</accession>
<gene>
    <name evidence="2" type="ORF">CTEN210_01090</name>
</gene>
<evidence type="ECO:0000256" key="1">
    <source>
        <dbReference type="SAM" id="MobiDB-lite"/>
    </source>
</evidence>
<feature type="region of interest" description="Disordered" evidence="1">
    <location>
        <begin position="228"/>
        <end position="392"/>
    </location>
</feature>
<reference evidence="2 3" key="1">
    <citation type="journal article" date="2021" name="Sci. Rep.">
        <title>The genome of the diatom Chaetoceros tenuissimus carries an ancient integrated fragment of an extant virus.</title>
        <authorList>
            <person name="Hongo Y."/>
            <person name="Kimura K."/>
            <person name="Takaki Y."/>
            <person name="Yoshida Y."/>
            <person name="Baba S."/>
            <person name="Kobayashi G."/>
            <person name="Nagasaki K."/>
            <person name="Hano T."/>
            <person name="Tomaru Y."/>
        </authorList>
    </citation>
    <scope>NUCLEOTIDE SEQUENCE [LARGE SCALE GENOMIC DNA]</scope>
    <source>
        <strain evidence="2 3">NIES-3715</strain>
    </source>
</reference>
<evidence type="ECO:0000313" key="3">
    <source>
        <dbReference type="Proteomes" id="UP001054902"/>
    </source>
</evidence>
<feature type="region of interest" description="Disordered" evidence="1">
    <location>
        <begin position="448"/>
        <end position="471"/>
    </location>
</feature>
<feature type="compositionally biased region" description="Low complexity" evidence="1">
    <location>
        <begin position="351"/>
        <end position="374"/>
    </location>
</feature>
<dbReference type="AlphaFoldDB" id="A0AAD3CGX4"/>
<protein>
    <recommendedName>
        <fullName evidence="4">TFA2 Winged helix domain-containing protein</fullName>
    </recommendedName>
</protein>
<evidence type="ECO:0000313" key="2">
    <source>
        <dbReference type="EMBL" id="GFH44616.1"/>
    </source>
</evidence>
<dbReference type="InterPro" id="IPR016656">
    <property type="entry name" value="TFIIE-bsu"/>
</dbReference>
<organism evidence="2 3">
    <name type="scientific">Chaetoceros tenuissimus</name>
    <dbReference type="NCBI Taxonomy" id="426638"/>
    <lineage>
        <taxon>Eukaryota</taxon>
        <taxon>Sar</taxon>
        <taxon>Stramenopiles</taxon>
        <taxon>Ochrophyta</taxon>
        <taxon>Bacillariophyta</taxon>
        <taxon>Coscinodiscophyceae</taxon>
        <taxon>Chaetocerotophycidae</taxon>
        <taxon>Chaetocerotales</taxon>
        <taxon>Chaetocerotaceae</taxon>
        <taxon>Chaetoceros</taxon>
    </lineage>
</organism>
<dbReference type="GO" id="GO:0005673">
    <property type="term" value="C:transcription factor TFIIE complex"/>
    <property type="evidence" value="ECO:0007669"/>
    <property type="project" value="InterPro"/>
</dbReference>
<feature type="compositionally biased region" description="Polar residues" evidence="1">
    <location>
        <begin position="334"/>
        <end position="347"/>
    </location>
</feature>
<dbReference type="PANTHER" id="PTHR12716:SF8">
    <property type="entry name" value="TRANSCRIPTION INITIATION FACTOR IIE SUBUNIT BETA"/>
    <property type="match status" value="1"/>
</dbReference>
<keyword evidence="3" id="KW-1185">Reference proteome</keyword>
<comment type="caution">
    <text evidence="2">The sequence shown here is derived from an EMBL/GenBank/DDBJ whole genome shotgun (WGS) entry which is preliminary data.</text>
</comment>
<sequence length="706" mass="78043">MSSNQYGFDFLKSSHQSTDNTSIQTKEQLQYISGTGSNIISSSTSNNITTSYEKSQYEKQYDVIQFLKQHRSAGCLPPSIIYEETGVDLTETDQEVASLLRTKDNIKVEEIPDPENPSLTILTYGYQSKYNNVRNKTGLMGQINRSKNGIRRKDLEDCYDGIDEDIDDMITSGDLIAVYNTEDKHTILFPRGDVFLVELDGFVDVEDVDLEKLVEELMPDEAKENVVVGVEKKDNGIDSTVNEKGKGQETEQPTTGTGTGTDVSSTEQKTSKDTVMSDGTLPQAQATTADNATVVTATATPRKGKGKVLPPRPPTAVTSDPSQPISSSGSTTQDVTMASPTATNQQEAKTDPVASSSAPATVTSTTDPKQSQQPPSQPVRKPPTEEEKKKMRESIYNQARKLRERNPKLFFSKTDTNPLVQIRRGEAIWVGGQWFRISSAIKKDPVTDLPAPLKEQPPRAQAPYSVSSNKELSKKNELEGYIRLFDEKAIPLDHRLTDESIGNIHKAKLAHKHLHMVATQGGRGKQNKGAAGALLSANATEKAPEVLAAAFASTQNQMNRRRPGNRMMHGHLDPKAAQKHMEEAKKAAEDPNLIYARARRHGCTKDVRDLFLATRELIPNPEKEQDIHDLMIKYKLIDADEPLKRPRMSLKNQTLDENGKPKKRRYYERKGQRLTNTHLDGTEIGQALLAAAEKQSQGKSVGDGGM</sequence>
<name>A0AAD3CGX4_9STRA</name>
<evidence type="ECO:0008006" key="4">
    <source>
        <dbReference type="Google" id="ProtNLM"/>
    </source>
</evidence>
<dbReference type="Proteomes" id="UP001054902">
    <property type="component" value="Unassembled WGS sequence"/>
</dbReference>
<dbReference type="GO" id="GO:0001097">
    <property type="term" value="F:TFIIH-class transcription factor complex binding"/>
    <property type="evidence" value="ECO:0007669"/>
    <property type="project" value="TreeGrafter"/>
</dbReference>
<feature type="compositionally biased region" description="Low complexity" evidence="1">
    <location>
        <begin position="318"/>
        <end position="333"/>
    </location>
</feature>
<dbReference type="GO" id="GO:0006367">
    <property type="term" value="P:transcription initiation at RNA polymerase II promoter"/>
    <property type="evidence" value="ECO:0007669"/>
    <property type="project" value="InterPro"/>
</dbReference>
<dbReference type="PANTHER" id="PTHR12716">
    <property type="entry name" value="TRANSCRIPTION INITIATION FACTOR IIE, BETA SUBUNIT"/>
    <property type="match status" value="1"/>
</dbReference>
<feature type="region of interest" description="Disordered" evidence="1">
    <location>
        <begin position="645"/>
        <end position="679"/>
    </location>
</feature>
<feature type="compositionally biased region" description="Low complexity" evidence="1">
    <location>
        <begin position="283"/>
        <end position="300"/>
    </location>
</feature>
<dbReference type="EMBL" id="BLLK01000020">
    <property type="protein sequence ID" value="GFH44616.1"/>
    <property type="molecule type" value="Genomic_DNA"/>
</dbReference>
<feature type="compositionally biased region" description="Basic and acidic residues" evidence="1">
    <location>
        <begin position="228"/>
        <end position="249"/>
    </location>
</feature>